<dbReference type="GO" id="GO:0005764">
    <property type="term" value="C:lysosome"/>
    <property type="evidence" value="ECO:0007669"/>
    <property type="project" value="UniProtKB-SubCell"/>
</dbReference>
<dbReference type="SUPFAM" id="SSF103196">
    <property type="entry name" value="Roadblock/LC7 domain"/>
    <property type="match status" value="1"/>
</dbReference>
<dbReference type="InterPro" id="IPR024135">
    <property type="entry name" value="LAMTOR5"/>
</dbReference>
<keyword evidence="8" id="KW-1185">Reference proteome</keyword>
<evidence type="ECO:0000256" key="4">
    <source>
        <dbReference type="ARBA" id="ARBA00022490"/>
    </source>
</evidence>
<evidence type="ECO:0000256" key="2">
    <source>
        <dbReference type="ARBA" id="ARBA00004496"/>
    </source>
</evidence>
<dbReference type="PANTHER" id="PTHR13342">
    <property type="entry name" value="RAGULATOR COMPLEX PROTEIN LAMTOR5"/>
    <property type="match status" value="1"/>
</dbReference>
<dbReference type="PRINTS" id="PR02092">
    <property type="entry name" value="HEPBVIRUSXIP"/>
</dbReference>
<protein>
    <recommendedName>
        <fullName evidence="6">Late endosomal/lysosomal adaptor and MAPK and MTOR activator 5</fullName>
    </recommendedName>
</protein>
<evidence type="ECO:0000313" key="7">
    <source>
        <dbReference type="EMBL" id="CAI8037424.1"/>
    </source>
</evidence>
<dbReference type="EMBL" id="CASHTH010002937">
    <property type="protein sequence ID" value="CAI8037424.1"/>
    <property type="molecule type" value="Genomic_DNA"/>
</dbReference>
<dbReference type="PANTHER" id="PTHR13342:SF2">
    <property type="entry name" value="RAGULATOR COMPLEX PROTEIN LAMTOR5"/>
    <property type="match status" value="1"/>
</dbReference>
<evidence type="ECO:0000256" key="5">
    <source>
        <dbReference type="ARBA" id="ARBA00023228"/>
    </source>
</evidence>
<evidence type="ECO:0000256" key="1">
    <source>
        <dbReference type="ARBA" id="ARBA00004371"/>
    </source>
</evidence>
<name>A0AA35SXB9_GEOBA</name>
<proteinExistence type="inferred from homology"/>
<keyword evidence="4" id="KW-0963">Cytoplasm</keyword>
<comment type="subcellular location">
    <subcellularLocation>
        <location evidence="2">Cytoplasm</location>
    </subcellularLocation>
    <subcellularLocation>
        <location evidence="1">Lysosome</location>
    </subcellularLocation>
</comment>
<organism evidence="7 8">
    <name type="scientific">Geodia barretti</name>
    <name type="common">Barrett's horny sponge</name>
    <dbReference type="NCBI Taxonomy" id="519541"/>
    <lineage>
        <taxon>Eukaryota</taxon>
        <taxon>Metazoa</taxon>
        <taxon>Porifera</taxon>
        <taxon>Demospongiae</taxon>
        <taxon>Heteroscleromorpha</taxon>
        <taxon>Tetractinellida</taxon>
        <taxon>Astrophorina</taxon>
        <taxon>Geodiidae</taxon>
        <taxon>Geodia</taxon>
    </lineage>
</organism>
<evidence type="ECO:0000256" key="3">
    <source>
        <dbReference type="ARBA" id="ARBA00007795"/>
    </source>
</evidence>
<gene>
    <name evidence="7" type="ORF">GBAR_LOCUS20931</name>
</gene>
<dbReference type="Gene3D" id="3.30.450.30">
    <property type="entry name" value="Dynein light chain 2a, cytoplasmic"/>
    <property type="match status" value="1"/>
</dbReference>
<dbReference type="Pfam" id="PF16672">
    <property type="entry name" value="LAMTOR5"/>
    <property type="match status" value="1"/>
</dbReference>
<reference evidence="7" key="1">
    <citation type="submission" date="2023-03" db="EMBL/GenBank/DDBJ databases">
        <authorList>
            <person name="Steffen K."/>
            <person name="Cardenas P."/>
        </authorList>
    </citation>
    <scope>NUCLEOTIDE SEQUENCE</scope>
</reference>
<keyword evidence="5" id="KW-0458">Lysosome</keyword>
<evidence type="ECO:0000313" key="8">
    <source>
        <dbReference type="Proteomes" id="UP001174909"/>
    </source>
</evidence>
<accession>A0AA35SXB9</accession>
<dbReference type="GO" id="GO:0043066">
    <property type="term" value="P:negative regulation of apoptotic process"/>
    <property type="evidence" value="ECO:0007669"/>
    <property type="project" value="InterPro"/>
</dbReference>
<comment type="caution">
    <text evidence="7">The sequence shown here is derived from an EMBL/GenBank/DDBJ whole genome shotgun (WGS) entry which is preliminary data.</text>
</comment>
<dbReference type="GO" id="GO:0071230">
    <property type="term" value="P:cellular response to amino acid stimulus"/>
    <property type="evidence" value="ECO:0007669"/>
    <property type="project" value="TreeGrafter"/>
</dbReference>
<dbReference type="GO" id="GO:0005085">
    <property type="term" value="F:guanyl-nucleotide exchange factor activity"/>
    <property type="evidence" value="ECO:0007669"/>
    <property type="project" value="TreeGrafter"/>
</dbReference>
<evidence type="ECO:0000256" key="6">
    <source>
        <dbReference type="ARBA" id="ARBA00032692"/>
    </source>
</evidence>
<dbReference type="GO" id="GO:0071986">
    <property type="term" value="C:Ragulator complex"/>
    <property type="evidence" value="ECO:0007669"/>
    <property type="project" value="InterPro"/>
</dbReference>
<dbReference type="Proteomes" id="UP001174909">
    <property type="component" value="Unassembled WGS sequence"/>
</dbReference>
<dbReference type="GO" id="GO:1904263">
    <property type="term" value="P:positive regulation of TORC1 signaling"/>
    <property type="evidence" value="ECO:0007669"/>
    <property type="project" value="TreeGrafter"/>
</dbReference>
<comment type="similarity">
    <text evidence="3">Belongs to the LAMTOR5 family.</text>
</comment>
<dbReference type="AlphaFoldDB" id="A0AA35SXB9"/>
<dbReference type="FunFam" id="3.30.450.30:FF:000005">
    <property type="entry name" value="Ragulator complex protein LAMTOR5 homolog"/>
    <property type="match status" value="1"/>
</dbReference>
<sequence>MEASLESQMNEIMSQPGVTGVLCADEQGLALSAQGTLTPHSAGLVSVVTEKACQLRHGTEPDEKPVVVMEFDTGNVLIRSHNNSTLAVHKV</sequence>